<protein>
    <submittedName>
        <fullName evidence="1">Uncharacterized protein</fullName>
    </submittedName>
</protein>
<organism evidence="1">
    <name type="scientific">Rhizophora mucronata</name>
    <name type="common">Asiatic mangrove</name>
    <dbReference type="NCBI Taxonomy" id="61149"/>
    <lineage>
        <taxon>Eukaryota</taxon>
        <taxon>Viridiplantae</taxon>
        <taxon>Streptophyta</taxon>
        <taxon>Embryophyta</taxon>
        <taxon>Tracheophyta</taxon>
        <taxon>Spermatophyta</taxon>
        <taxon>Magnoliopsida</taxon>
        <taxon>eudicotyledons</taxon>
        <taxon>Gunneridae</taxon>
        <taxon>Pentapetalae</taxon>
        <taxon>rosids</taxon>
        <taxon>fabids</taxon>
        <taxon>Malpighiales</taxon>
        <taxon>Rhizophoraceae</taxon>
        <taxon>Rhizophora</taxon>
    </lineage>
</organism>
<sequence length="71" mass="8863">MEISIKPDKPNFLYNERSRYLLFSFLPRLHFLRNHTKFKKPRQEERTPRNPYSIWSRIFWESGWRSAHLVL</sequence>
<dbReference type="EMBL" id="GGEC01040495">
    <property type="protein sequence ID" value="MBX20979.1"/>
    <property type="molecule type" value="Transcribed_RNA"/>
</dbReference>
<accession>A0A2P2LSL9</accession>
<evidence type="ECO:0000313" key="1">
    <source>
        <dbReference type="EMBL" id="MBX20979.1"/>
    </source>
</evidence>
<name>A0A2P2LSL9_RHIMU</name>
<proteinExistence type="predicted"/>
<reference evidence="1" key="1">
    <citation type="submission" date="2018-02" db="EMBL/GenBank/DDBJ databases">
        <title>Rhizophora mucronata_Transcriptome.</title>
        <authorList>
            <person name="Meera S.P."/>
            <person name="Sreeshan A."/>
            <person name="Augustine A."/>
        </authorList>
    </citation>
    <scope>NUCLEOTIDE SEQUENCE</scope>
    <source>
        <tissue evidence="1">Leaf</tissue>
    </source>
</reference>
<dbReference type="AlphaFoldDB" id="A0A2P2LSL9"/>